<dbReference type="RefSeq" id="WP_368660064.1">
    <property type="nucleotide sequence ID" value="NZ_JBHSJV010000001.1"/>
</dbReference>
<dbReference type="Pfam" id="PF01075">
    <property type="entry name" value="Glyco_transf_9"/>
    <property type="match status" value="1"/>
</dbReference>
<accession>A0ABW5NBH4</accession>
<proteinExistence type="predicted"/>
<dbReference type="SUPFAM" id="SSF53448">
    <property type="entry name" value="Nucleotide-diphospho-sugar transferases"/>
    <property type="match status" value="1"/>
</dbReference>
<evidence type="ECO:0000313" key="5">
    <source>
        <dbReference type="Proteomes" id="UP001597459"/>
    </source>
</evidence>
<reference evidence="5" key="1">
    <citation type="journal article" date="2019" name="Int. J. Syst. Evol. Microbiol.">
        <title>The Global Catalogue of Microorganisms (GCM) 10K type strain sequencing project: providing services to taxonomists for standard genome sequencing and annotation.</title>
        <authorList>
            <consortium name="The Broad Institute Genomics Platform"/>
            <consortium name="The Broad Institute Genome Sequencing Center for Infectious Disease"/>
            <person name="Wu L."/>
            <person name="Ma J."/>
        </authorList>
    </citation>
    <scope>NUCLEOTIDE SEQUENCE [LARGE SCALE GENOMIC DNA]</scope>
    <source>
        <strain evidence="5">KCTC 42423</strain>
    </source>
</reference>
<dbReference type="PANTHER" id="PTHR30160">
    <property type="entry name" value="TETRAACYLDISACCHARIDE 4'-KINASE-RELATED"/>
    <property type="match status" value="1"/>
</dbReference>
<evidence type="ECO:0000256" key="2">
    <source>
        <dbReference type="ARBA" id="ARBA00022679"/>
    </source>
</evidence>
<keyword evidence="2" id="KW-0808">Transferase</keyword>
<dbReference type="Gene3D" id="3.40.50.2000">
    <property type="entry name" value="Glycogen Phosphorylase B"/>
    <property type="match status" value="2"/>
</dbReference>
<protein>
    <submittedName>
        <fullName evidence="4">Glycosyltransferase family 9 protein</fullName>
    </submittedName>
</protein>
<feature type="domain" description="Glycosyltransferase 2-like" evidence="3">
    <location>
        <begin position="377"/>
        <end position="501"/>
    </location>
</feature>
<dbReference type="InterPro" id="IPR029044">
    <property type="entry name" value="Nucleotide-diphossugar_trans"/>
</dbReference>
<dbReference type="InterPro" id="IPR001173">
    <property type="entry name" value="Glyco_trans_2-like"/>
</dbReference>
<sequence>MKILVIQHKMIGDVLASTVICEALKKRHPNSTIDYLVNTNTLPVIKENPFFDNIIEFKQEYRDDKKKFYAFLKSLKKANYDIAIDAYGKLESNLITQFSGAKRRISYHKWYTYFLYSKTIKRVSKPITTASTSIENRLRLVFEEGKIESNIIKPKIFLTEQEKENAKTFLTNHGITFDRPVLMISVLGSEKRKTLPFEYMAEVIDKIVTTCDAQLLFNYIPNQEEDAKKIYNLTQPKTQKHIFFDVFGKSLRDFISLLSHCDALIGNEGGAVNMAKALGTPTFTIFSPWIIKNNWNMFDDDKKYTSVHLSDFLPELFTDKDTKELKKASLNLYTYFKPQLFLNKMEAFLQKNIPETYLKNKNAITSSLSLQREKVTAIIPTFNEEHNIRGVLESVSFADEIMVVDSYSTDKTVEIAREYTDFIVQREFDYPSFQKNWAIPQANNEWIILVDADERVTPSLRDEILEILKNPGVNDTVGYWIKRMNHFMGQRIHYSGWRNDKVIRLFHRDKCRYDKKHVHEEIETDGKLGILKEKFYHNTYVTLDRHFAKLNKYATWQAEDYNDKTGRLTPYHFILKPFWGFFKHYIIQQGFRDGFVGLTIGYIQGYTVFMRYVKLWLLRRNLK</sequence>
<dbReference type="EMBL" id="JBHULX010000030">
    <property type="protein sequence ID" value="MFD2592244.1"/>
    <property type="molecule type" value="Genomic_DNA"/>
</dbReference>
<organism evidence="4 5">
    <name type="scientific">Aquimarina hainanensis</name>
    <dbReference type="NCBI Taxonomy" id="1578017"/>
    <lineage>
        <taxon>Bacteria</taxon>
        <taxon>Pseudomonadati</taxon>
        <taxon>Bacteroidota</taxon>
        <taxon>Flavobacteriia</taxon>
        <taxon>Flavobacteriales</taxon>
        <taxon>Flavobacteriaceae</taxon>
        <taxon>Aquimarina</taxon>
    </lineage>
</organism>
<keyword evidence="5" id="KW-1185">Reference proteome</keyword>
<comment type="caution">
    <text evidence="4">The sequence shown here is derived from an EMBL/GenBank/DDBJ whole genome shotgun (WGS) entry which is preliminary data.</text>
</comment>
<dbReference type="PANTHER" id="PTHR30160:SF7">
    <property type="entry name" value="ADP-HEPTOSE--LPS HEPTOSYLTRANSFERASE 2"/>
    <property type="match status" value="1"/>
</dbReference>
<dbReference type="Gene3D" id="3.90.550.10">
    <property type="entry name" value="Spore Coat Polysaccharide Biosynthesis Protein SpsA, Chain A"/>
    <property type="match status" value="1"/>
</dbReference>
<dbReference type="Proteomes" id="UP001597459">
    <property type="component" value="Unassembled WGS sequence"/>
</dbReference>
<name>A0ABW5NBH4_9FLAO</name>
<dbReference type="Pfam" id="PF00535">
    <property type="entry name" value="Glycos_transf_2"/>
    <property type="match status" value="1"/>
</dbReference>
<dbReference type="CDD" id="cd02511">
    <property type="entry name" value="Beta4Glucosyltransferase"/>
    <property type="match status" value="1"/>
</dbReference>
<dbReference type="CDD" id="cd03789">
    <property type="entry name" value="GT9_LPS_heptosyltransferase"/>
    <property type="match status" value="1"/>
</dbReference>
<keyword evidence="1" id="KW-0328">Glycosyltransferase</keyword>
<evidence type="ECO:0000313" key="4">
    <source>
        <dbReference type="EMBL" id="MFD2592244.1"/>
    </source>
</evidence>
<evidence type="ECO:0000259" key="3">
    <source>
        <dbReference type="Pfam" id="PF00535"/>
    </source>
</evidence>
<evidence type="ECO:0000256" key="1">
    <source>
        <dbReference type="ARBA" id="ARBA00022676"/>
    </source>
</evidence>
<dbReference type="SUPFAM" id="SSF53756">
    <property type="entry name" value="UDP-Glycosyltransferase/glycogen phosphorylase"/>
    <property type="match status" value="1"/>
</dbReference>
<dbReference type="InterPro" id="IPR051199">
    <property type="entry name" value="LPS_LOS_Heptosyltrfase"/>
</dbReference>
<dbReference type="InterPro" id="IPR002201">
    <property type="entry name" value="Glyco_trans_9"/>
</dbReference>
<gene>
    <name evidence="4" type="ORF">ACFSTE_15510</name>
</gene>